<comment type="function">
    <text evidence="2">Removes the formyl group from the N-terminal Met of newly synthesized proteins. Requires at least a dipeptide for an efficient rate of reaction. N-terminal L-methionine is a prerequisite for activity but the enzyme has broad specificity at other positions.</text>
</comment>
<dbReference type="GO" id="GO:0006412">
    <property type="term" value="P:translation"/>
    <property type="evidence" value="ECO:0007669"/>
    <property type="project" value="UniProtKB-UniRule"/>
</dbReference>
<evidence type="ECO:0000313" key="6">
    <source>
        <dbReference type="Proteomes" id="UP000323594"/>
    </source>
</evidence>
<dbReference type="PANTHER" id="PTHR10458">
    <property type="entry name" value="PEPTIDE DEFORMYLASE"/>
    <property type="match status" value="1"/>
</dbReference>
<dbReference type="PANTHER" id="PTHR10458:SF22">
    <property type="entry name" value="PEPTIDE DEFORMYLASE"/>
    <property type="match status" value="1"/>
</dbReference>
<sequence>MEILYLGEESLRQKSIPVENITEEIKDLVQKMFVTMKIKDGIGLAAPQIGKNIRLFVTGVNNEQRVFINPQIIETSEKVCSYEEGCLSIPQIYEKVVRPETVTVQYQNIDGRRKTLQATGLLARVIQHENDHLDGVLFIDRIDEKLREEAIKLFEKKKKPIKKKAAV</sequence>
<keyword evidence="2" id="KW-0648">Protein biosynthesis</keyword>
<dbReference type="GO" id="GO:0046872">
    <property type="term" value="F:metal ion binding"/>
    <property type="evidence" value="ECO:0007669"/>
    <property type="project" value="UniProtKB-KW"/>
</dbReference>
<comment type="catalytic activity">
    <reaction evidence="2">
        <text>N-terminal N-formyl-L-methionyl-[peptide] + H2O = N-terminal L-methionyl-[peptide] + formate</text>
        <dbReference type="Rhea" id="RHEA:24420"/>
        <dbReference type="Rhea" id="RHEA-COMP:10639"/>
        <dbReference type="Rhea" id="RHEA-COMP:10640"/>
        <dbReference type="ChEBI" id="CHEBI:15377"/>
        <dbReference type="ChEBI" id="CHEBI:15740"/>
        <dbReference type="ChEBI" id="CHEBI:49298"/>
        <dbReference type="ChEBI" id="CHEBI:64731"/>
        <dbReference type="EC" id="3.5.1.88"/>
    </reaction>
</comment>
<protein>
    <recommendedName>
        <fullName evidence="2">Peptide deformylase</fullName>
        <shortName evidence="2">PDF</shortName>
        <ecNumber evidence="2">3.5.1.88</ecNumber>
    </recommendedName>
    <alternativeName>
        <fullName evidence="2">Polypeptide deformylase</fullName>
    </alternativeName>
</protein>
<feature type="binding site" evidence="2">
    <location>
        <position position="86"/>
    </location>
    <ligand>
        <name>Fe cation</name>
        <dbReference type="ChEBI" id="CHEBI:24875"/>
    </ligand>
</feature>
<dbReference type="Pfam" id="PF01327">
    <property type="entry name" value="Pep_deformylase"/>
    <property type="match status" value="1"/>
</dbReference>
<keyword evidence="2" id="KW-0408">Iron</keyword>
<evidence type="ECO:0000256" key="1">
    <source>
        <dbReference type="ARBA" id="ARBA00010759"/>
    </source>
</evidence>
<keyword evidence="2 3" id="KW-0378">Hydrolase</keyword>
<dbReference type="PRINTS" id="PR01576">
    <property type="entry name" value="PDEFORMYLASE"/>
</dbReference>
<comment type="cofactor">
    <cofactor evidence="2">
        <name>Fe(2+)</name>
        <dbReference type="ChEBI" id="CHEBI:29033"/>
    </cofactor>
    <text evidence="2">Binds 1 Fe(2+) ion.</text>
</comment>
<dbReference type="OrthoDB" id="9784988at2"/>
<dbReference type="InterPro" id="IPR023635">
    <property type="entry name" value="Peptide_deformylase"/>
</dbReference>
<comment type="similarity">
    <text evidence="1 2">Belongs to the polypeptide deformylase family.</text>
</comment>
<dbReference type="Proteomes" id="UP000042527">
    <property type="component" value="Unassembled WGS sequence"/>
</dbReference>
<dbReference type="SUPFAM" id="SSF56420">
    <property type="entry name" value="Peptide deformylase"/>
    <property type="match status" value="1"/>
</dbReference>
<dbReference type="HAMAP" id="MF_00163">
    <property type="entry name" value="Pep_deformylase"/>
    <property type="match status" value="1"/>
</dbReference>
<dbReference type="NCBIfam" id="NF001159">
    <property type="entry name" value="PRK00150.1-3"/>
    <property type="match status" value="1"/>
</dbReference>
<dbReference type="AlphaFoldDB" id="A0A0B7H2C4"/>
<feature type="binding site" evidence="2">
    <location>
        <position position="128"/>
    </location>
    <ligand>
        <name>Fe cation</name>
        <dbReference type="ChEBI" id="CHEBI:24875"/>
    </ligand>
</feature>
<dbReference type="EC" id="3.5.1.88" evidence="2"/>
<dbReference type="NCBIfam" id="TIGR00079">
    <property type="entry name" value="pept_deformyl"/>
    <property type="match status" value="1"/>
</dbReference>
<dbReference type="PIRSF" id="PIRSF004749">
    <property type="entry name" value="Pep_def"/>
    <property type="match status" value="1"/>
</dbReference>
<evidence type="ECO:0000313" key="4">
    <source>
        <dbReference type="EMBL" id="QEJ97765.1"/>
    </source>
</evidence>
<dbReference type="CDD" id="cd00487">
    <property type="entry name" value="Pep_deformylase"/>
    <property type="match status" value="1"/>
</dbReference>
<organism evidence="3 5">
    <name type="scientific">Treponema phagedenis</name>
    <dbReference type="NCBI Taxonomy" id="162"/>
    <lineage>
        <taxon>Bacteria</taxon>
        <taxon>Pseudomonadati</taxon>
        <taxon>Spirochaetota</taxon>
        <taxon>Spirochaetia</taxon>
        <taxon>Spirochaetales</taxon>
        <taxon>Treponemataceae</taxon>
        <taxon>Treponema</taxon>
    </lineage>
</organism>
<keyword evidence="2" id="KW-0479">Metal-binding</keyword>
<feature type="active site" evidence="2">
    <location>
        <position position="129"/>
    </location>
</feature>
<reference evidence="3" key="1">
    <citation type="submission" date="2015-01" db="EMBL/GenBank/DDBJ databases">
        <authorList>
            <person name="Xiang T."/>
            <person name="Song Y."/>
            <person name="Huang L."/>
            <person name="Wang B."/>
            <person name="Wu P."/>
        </authorList>
    </citation>
    <scope>NUCLEOTIDE SEQUENCE [LARGE SCALE GENOMIC DNA]</scope>
    <source>
        <strain evidence="3">V1</strain>
    </source>
</reference>
<dbReference type="GO" id="GO:0042586">
    <property type="term" value="F:peptide deformylase activity"/>
    <property type="evidence" value="ECO:0007669"/>
    <property type="project" value="UniProtKB-UniRule"/>
</dbReference>
<dbReference type="InterPro" id="IPR036821">
    <property type="entry name" value="Peptide_deformylase_sf"/>
</dbReference>
<name>A0A0B7H2C4_TREPH</name>
<reference evidence="4 6" key="3">
    <citation type="submission" date="2019-08" db="EMBL/GenBank/DDBJ databases">
        <authorList>
            <person name="Kuhnert P."/>
        </authorList>
    </citation>
    <scope>NUCLEOTIDE SEQUENCE [LARGE SCALE GENOMIC DNA]</scope>
    <source>
        <strain evidence="4 6">B36.5</strain>
    </source>
</reference>
<dbReference type="Gene3D" id="3.90.45.10">
    <property type="entry name" value="Peptide deformylase"/>
    <property type="match status" value="1"/>
</dbReference>
<dbReference type="GeneID" id="57753648"/>
<dbReference type="Proteomes" id="UP000323594">
    <property type="component" value="Chromosome"/>
</dbReference>
<dbReference type="EMBL" id="CDNC01000048">
    <property type="protein sequence ID" value="CEM63101.1"/>
    <property type="molecule type" value="Genomic_DNA"/>
</dbReference>
<keyword evidence="5" id="KW-1185">Reference proteome</keyword>
<evidence type="ECO:0000313" key="3">
    <source>
        <dbReference type="EMBL" id="CEM63101.1"/>
    </source>
</evidence>
<reference evidence="5" key="2">
    <citation type="submission" date="2015-01" db="EMBL/GenBank/DDBJ databases">
        <authorList>
            <person name="Manzoor Shahid"/>
            <person name="Zubair Saima"/>
        </authorList>
    </citation>
    <scope>NUCLEOTIDE SEQUENCE [LARGE SCALE GENOMIC DNA]</scope>
    <source>
        <strain evidence="5">V1</strain>
    </source>
</reference>
<dbReference type="RefSeq" id="WP_024752449.1">
    <property type="nucleotide sequence ID" value="NZ_CDNC01000048.1"/>
</dbReference>
<proteinExistence type="inferred from homology"/>
<evidence type="ECO:0000313" key="5">
    <source>
        <dbReference type="Proteomes" id="UP000042527"/>
    </source>
</evidence>
<gene>
    <name evidence="2 3" type="primary">def</name>
    <name evidence="4" type="ORF">FUT82_06985</name>
    <name evidence="3" type="ORF">TPHV1_60089</name>
</gene>
<feature type="binding site" evidence="2">
    <location>
        <position position="132"/>
    </location>
    <ligand>
        <name>Fe cation</name>
        <dbReference type="ChEBI" id="CHEBI:24875"/>
    </ligand>
</feature>
<dbReference type="EMBL" id="CP042817">
    <property type="protein sequence ID" value="QEJ97765.1"/>
    <property type="molecule type" value="Genomic_DNA"/>
</dbReference>
<evidence type="ECO:0000256" key="2">
    <source>
        <dbReference type="HAMAP-Rule" id="MF_00163"/>
    </source>
</evidence>
<accession>A0A0B7H2C4</accession>